<feature type="domain" description="Restriction endonuclease type IV Mrr" evidence="1">
    <location>
        <begin position="143"/>
        <end position="259"/>
    </location>
</feature>
<keyword evidence="3" id="KW-0540">Nuclease</keyword>
<dbReference type="InterPro" id="IPR025745">
    <property type="entry name" value="Mrr-like_N_dom"/>
</dbReference>
<dbReference type="Gene3D" id="3.40.1350.10">
    <property type="match status" value="1"/>
</dbReference>
<dbReference type="Pfam" id="PF04471">
    <property type="entry name" value="Mrr_cat"/>
    <property type="match status" value="1"/>
</dbReference>
<dbReference type="AlphaFoldDB" id="A0A653AA10"/>
<keyword evidence="3" id="KW-0378">Hydrolase</keyword>
<feature type="domain" description="Restriction system protein Mrr-like N-terminal" evidence="2">
    <location>
        <begin position="12"/>
        <end position="91"/>
    </location>
</feature>
<dbReference type="PANTHER" id="PTHR30015:SF7">
    <property type="entry name" value="TYPE IV METHYL-DIRECTED RESTRICTION ENZYME ECOKMRR"/>
    <property type="match status" value="1"/>
</dbReference>
<dbReference type="SUPFAM" id="SSF52980">
    <property type="entry name" value="Restriction endonuclease-like"/>
    <property type="match status" value="1"/>
</dbReference>
<evidence type="ECO:0000259" key="1">
    <source>
        <dbReference type="Pfam" id="PF04471"/>
    </source>
</evidence>
<sequence length="284" mass="32101">MKTSPNLPALVQFFLPIIDALKKLGGSASPSELKDELVVSLEISEDELSERFGNNVFRVDMFINWAKAYLTREGLLDVSDPHVWRLTEDGLRRHLTEQDVKEIFHKIHSGFITKKRIKRRSNKPIITDEEQGAPHGAELIEILKALSPEGFERLCQRLLRSSGFIKVVVKGRSGDGGIDGEGILEINPLVSLKVIFQAKRYKDAVPSSQVRDFRGAMQGRAEKGIFITTGRFTQEAKNEAIREGVPPIELVDGSKLVKLFEQTSLGLKPRTIYEIDNEFFHEYR</sequence>
<evidence type="ECO:0000259" key="2">
    <source>
        <dbReference type="Pfam" id="PF14338"/>
    </source>
</evidence>
<dbReference type="PANTHER" id="PTHR30015">
    <property type="entry name" value="MRR RESTRICTION SYSTEM PROTEIN"/>
    <property type="match status" value="1"/>
</dbReference>
<gene>
    <name evidence="3" type="ORF">TRIP_B350082</name>
</gene>
<accession>A0A653AA10</accession>
<name>A0A653AA10_UNCDX</name>
<proteinExistence type="predicted"/>
<dbReference type="GO" id="GO:0015666">
    <property type="term" value="F:restriction endodeoxyribonuclease activity"/>
    <property type="evidence" value="ECO:0007669"/>
    <property type="project" value="TreeGrafter"/>
</dbReference>
<dbReference type="GO" id="GO:0003677">
    <property type="term" value="F:DNA binding"/>
    <property type="evidence" value="ECO:0007669"/>
    <property type="project" value="InterPro"/>
</dbReference>
<dbReference type="Pfam" id="PF14338">
    <property type="entry name" value="Mrr_N"/>
    <property type="match status" value="1"/>
</dbReference>
<dbReference type="InterPro" id="IPR007560">
    <property type="entry name" value="Restrct_endonuc_IV_Mrr"/>
</dbReference>
<dbReference type="InterPro" id="IPR011335">
    <property type="entry name" value="Restrct_endonuc-II-like"/>
</dbReference>
<evidence type="ECO:0000313" key="3">
    <source>
        <dbReference type="EMBL" id="VBB44911.1"/>
    </source>
</evidence>
<reference evidence="3" key="1">
    <citation type="submission" date="2018-07" db="EMBL/GenBank/DDBJ databases">
        <authorList>
            <consortium name="Genoscope - CEA"/>
            <person name="William W."/>
        </authorList>
    </citation>
    <scope>NUCLEOTIDE SEQUENCE</scope>
    <source>
        <strain evidence="3">IK1</strain>
    </source>
</reference>
<dbReference type="InterPro" id="IPR011856">
    <property type="entry name" value="tRNA_endonuc-like_dom_sf"/>
</dbReference>
<dbReference type="GO" id="GO:0009307">
    <property type="term" value="P:DNA restriction-modification system"/>
    <property type="evidence" value="ECO:0007669"/>
    <property type="project" value="InterPro"/>
</dbReference>
<organism evidence="3">
    <name type="scientific">Uncultured Desulfatiglans sp</name>
    <dbReference type="NCBI Taxonomy" id="1748965"/>
    <lineage>
        <taxon>Bacteria</taxon>
        <taxon>Pseudomonadati</taxon>
        <taxon>Thermodesulfobacteriota</taxon>
        <taxon>Desulfobacteria</taxon>
        <taxon>Desulfatiglandales</taxon>
        <taxon>Desulfatiglandaceae</taxon>
        <taxon>Desulfatiglans</taxon>
        <taxon>environmental samples</taxon>
    </lineage>
</organism>
<keyword evidence="3" id="KW-0255">Endonuclease</keyword>
<dbReference type="EMBL" id="UPXX01000029">
    <property type="protein sequence ID" value="VBB44911.1"/>
    <property type="molecule type" value="Genomic_DNA"/>
</dbReference>
<dbReference type="InterPro" id="IPR052906">
    <property type="entry name" value="Type_IV_Methyl-Rstrct_Enzyme"/>
</dbReference>
<protein>
    <submittedName>
        <fullName evidence="3">Restriction endonuclease</fullName>
    </submittedName>
</protein>